<dbReference type="GO" id="GO:0061630">
    <property type="term" value="F:ubiquitin protein ligase activity"/>
    <property type="evidence" value="ECO:0007669"/>
    <property type="project" value="UniProtKB-EC"/>
</dbReference>
<dbReference type="EC" id="2.3.2.27" evidence="2"/>
<feature type="compositionally biased region" description="Polar residues" evidence="4">
    <location>
        <begin position="197"/>
        <end position="210"/>
    </location>
</feature>
<evidence type="ECO:0000256" key="3">
    <source>
        <dbReference type="ARBA" id="ARBA00022786"/>
    </source>
</evidence>
<dbReference type="InterPro" id="IPR001245">
    <property type="entry name" value="Ser-Thr/Tyr_kinase_cat_dom"/>
</dbReference>
<comment type="catalytic activity">
    <reaction evidence="1">
        <text>S-ubiquitinyl-[E2 ubiquitin-conjugating enzyme]-L-cysteine + [acceptor protein]-L-lysine = [E2 ubiquitin-conjugating enzyme]-L-cysteine + N(6)-ubiquitinyl-[acceptor protein]-L-lysine.</text>
        <dbReference type="EC" id="2.3.2.27"/>
    </reaction>
</comment>
<evidence type="ECO:0000313" key="6">
    <source>
        <dbReference type="EMBL" id="KAE8715101.1"/>
    </source>
</evidence>
<dbReference type="InterPro" id="IPR051348">
    <property type="entry name" value="U-box_ubiquitin_ligases"/>
</dbReference>
<dbReference type="InterPro" id="IPR011009">
    <property type="entry name" value="Kinase-like_dom_sf"/>
</dbReference>
<accession>A0A6A3BGU2</accession>
<evidence type="ECO:0000256" key="4">
    <source>
        <dbReference type="SAM" id="MobiDB-lite"/>
    </source>
</evidence>
<dbReference type="EMBL" id="VEPZ02000867">
    <property type="protein sequence ID" value="KAE8715101.1"/>
    <property type="molecule type" value="Genomic_DNA"/>
</dbReference>
<dbReference type="PROSITE" id="PS00108">
    <property type="entry name" value="PROTEIN_KINASE_ST"/>
    <property type="match status" value="1"/>
</dbReference>
<feature type="domain" description="Protein kinase" evidence="5">
    <location>
        <begin position="316"/>
        <end position="573"/>
    </location>
</feature>
<dbReference type="GO" id="GO:0004672">
    <property type="term" value="F:protein kinase activity"/>
    <property type="evidence" value="ECO:0007669"/>
    <property type="project" value="InterPro"/>
</dbReference>
<keyword evidence="3" id="KW-0833">Ubl conjugation pathway</keyword>
<dbReference type="AlphaFoldDB" id="A0A6A3BGU2"/>
<evidence type="ECO:0000313" key="7">
    <source>
        <dbReference type="Proteomes" id="UP000436088"/>
    </source>
</evidence>
<dbReference type="SMART" id="SM00220">
    <property type="entry name" value="S_TKc"/>
    <property type="match status" value="1"/>
</dbReference>
<feature type="region of interest" description="Disordered" evidence="4">
    <location>
        <begin position="197"/>
        <end position="218"/>
    </location>
</feature>
<dbReference type="PANTHER" id="PTHR45647">
    <property type="entry name" value="OS02G0152300 PROTEIN"/>
    <property type="match status" value="1"/>
</dbReference>
<feature type="compositionally biased region" description="Low complexity" evidence="4">
    <location>
        <begin position="137"/>
        <end position="153"/>
    </location>
</feature>
<dbReference type="GO" id="GO:0005524">
    <property type="term" value="F:ATP binding"/>
    <property type="evidence" value="ECO:0007669"/>
    <property type="project" value="InterPro"/>
</dbReference>
<proteinExistence type="predicted"/>
<dbReference type="Gene3D" id="1.10.510.10">
    <property type="entry name" value="Transferase(Phosphotransferase) domain 1"/>
    <property type="match status" value="2"/>
</dbReference>
<sequence length="633" mass="70485">MEETSALTTIAIDRDKSSQIAVKWTVDNLLHGDSKCILVHVLNKTLHPYFEATPIECRSPSEAEVELHEVILHGIDVSTALLDYINNIRNIIVGTSTRNVLTRKLRNPDVPTSLLKFAPESCGVYVISKGKVQASRSASRSWASHDSTSTNSHSSRHRKTFLPKGALDNSEIKDLSSSKICSKALEIFTHTHTTSIDADPQPTISVQDPTKVSPKASKRCKRQESLYRVSIPERTILLEPPSSQPTDPTAHGSDSTAYSSCSLFCLTPLRTLQEWKEAEEHKLKEARLAEEAAVALAEAERQKTKAAMEAAKTARCLADMEIGRGGYGPVFKATLDHTAVAIKVLRPDMSQGQRQFQQEVEVLSCARHPHLVLLIGACPEYGCLVYEYMENGSLEDRLFQPLVHRDLKPANMLLDRNYVSKISDVGLSQLVPVPAEDGVSQYCLTQARGTFCYIDPVYQQTGMLGEAIKKGTFAEMLDTAVPDWPVEEVLSSAKLALHCCELRKRDRPYLNSVVLPELIRLRNLGLEHEANNSEIQHQANYGKNVASEAPLHNSVLENISQGIQSVEVQHPSIQRRIFRKVKQEAWSTKLLVVRKLNRTSSAVGKSRVIFIVEDKIVAVTGRHRALESFWLYT</sequence>
<dbReference type="SUPFAM" id="SSF56112">
    <property type="entry name" value="Protein kinase-like (PK-like)"/>
    <property type="match status" value="1"/>
</dbReference>
<feature type="region of interest" description="Disordered" evidence="4">
    <location>
        <begin position="235"/>
        <end position="257"/>
    </location>
</feature>
<dbReference type="PROSITE" id="PS50011">
    <property type="entry name" value="PROTEIN_KINASE_DOM"/>
    <property type="match status" value="1"/>
</dbReference>
<dbReference type="InterPro" id="IPR008271">
    <property type="entry name" value="Ser/Thr_kinase_AS"/>
</dbReference>
<gene>
    <name evidence="6" type="ORF">F3Y22_tig00110187pilonHSYRG00564</name>
</gene>
<protein>
    <recommendedName>
        <fullName evidence="2">RING-type E3 ubiquitin transferase</fullName>
        <ecNumber evidence="2">2.3.2.27</ecNumber>
    </recommendedName>
</protein>
<organism evidence="6 7">
    <name type="scientific">Hibiscus syriacus</name>
    <name type="common">Rose of Sharon</name>
    <dbReference type="NCBI Taxonomy" id="106335"/>
    <lineage>
        <taxon>Eukaryota</taxon>
        <taxon>Viridiplantae</taxon>
        <taxon>Streptophyta</taxon>
        <taxon>Embryophyta</taxon>
        <taxon>Tracheophyta</taxon>
        <taxon>Spermatophyta</taxon>
        <taxon>Magnoliopsida</taxon>
        <taxon>eudicotyledons</taxon>
        <taxon>Gunneridae</taxon>
        <taxon>Pentapetalae</taxon>
        <taxon>rosids</taxon>
        <taxon>malvids</taxon>
        <taxon>Malvales</taxon>
        <taxon>Malvaceae</taxon>
        <taxon>Malvoideae</taxon>
        <taxon>Hibiscus</taxon>
    </lineage>
</organism>
<feature type="compositionally biased region" description="Polar residues" evidence="4">
    <location>
        <begin position="244"/>
        <end position="257"/>
    </location>
</feature>
<reference evidence="6" key="1">
    <citation type="submission" date="2019-09" db="EMBL/GenBank/DDBJ databases">
        <title>Draft genome information of white flower Hibiscus syriacus.</title>
        <authorList>
            <person name="Kim Y.-M."/>
        </authorList>
    </citation>
    <scope>NUCLEOTIDE SEQUENCE [LARGE SCALE GENOMIC DNA]</scope>
    <source>
        <strain evidence="6">YM2019G1</strain>
    </source>
</reference>
<feature type="region of interest" description="Disordered" evidence="4">
    <location>
        <begin position="137"/>
        <end position="163"/>
    </location>
</feature>
<dbReference type="Pfam" id="PF07714">
    <property type="entry name" value="PK_Tyr_Ser-Thr"/>
    <property type="match status" value="1"/>
</dbReference>
<evidence type="ECO:0000256" key="2">
    <source>
        <dbReference type="ARBA" id="ARBA00012483"/>
    </source>
</evidence>
<dbReference type="Proteomes" id="UP000436088">
    <property type="component" value="Unassembled WGS sequence"/>
</dbReference>
<comment type="caution">
    <text evidence="6">The sequence shown here is derived from an EMBL/GenBank/DDBJ whole genome shotgun (WGS) entry which is preliminary data.</text>
</comment>
<dbReference type="InterPro" id="IPR000719">
    <property type="entry name" value="Prot_kinase_dom"/>
</dbReference>
<keyword evidence="7" id="KW-1185">Reference proteome</keyword>
<evidence type="ECO:0000256" key="1">
    <source>
        <dbReference type="ARBA" id="ARBA00000900"/>
    </source>
</evidence>
<evidence type="ECO:0000259" key="5">
    <source>
        <dbReference type="PROSITE" id="PS50011"/>
    </source>
</evidence>
<dbReference type="PANTHER" id="PTHR45647:SF51">
    <property type="entry name" value="PROTEIN KINASE SUPERFAMILY PROTEIN"/>
    <property type="match status" value="1"/>
</dbReference>
<name>A0A6A3BGU2_HIBSY</name>
<dbReference type="SUPFAM" id="SSF52402">
    <property type="entry name" value="Adenine nucleotide alpha hydrolases-like"/>
    <property type="match status" value="1"/>
</dbReference>